<sequence>MTATGKPLGSLKSVTGVGRKRLRKRLLFLTFSACGIRLSGRGAALPLTFTHKTHAPIPSQIVDHLSQFIPPPCTLPVLSPSLSFFLSIHVYSLGRMFNVWPPSVPPPLGEDAGPHDVFEGQKREDAADRLVWQRADEIASFGGIRPVAGGFAADGAASVADGRAMLAGRRKAAGGGAAGVADGDQRGTGGSGDGDGRAVLTGRRESTGRGAAAGVGSSGGECRGRRGARLHEEGDLCFFVFLLSFFLSHTSPLSAHIQTNSKGNPFC</sequence>
<organism evidence="2">
    <name type="scientific">Eucalyptus grandis</name>
    <name type="common">Flooded gum</name>
    <dbReference type="NCBI Taxonomy" id="71139"/>
    <lineage>
        <taxon>Eukaryota</taxon>
        <taxon>Viridiplantae</taxon>
        <taxon>Streptophyta</taxon>
        <taxon>Embryophyta</taxon>
        <taxon>Tracheophyta</taxon>
        <taxon>Spermatophyta</taxon>
        <taxon>Magnoliopsida</taxon>
        <taxon>eudicotyledons</taxon>
        <taxon>Gunneridae</taxon>
        <taxon>Pentapetalae</taxon>
        <taxon>rosids</taxon>
        <taxon>malvids</taxon>
        <taxon>Myrtales</taxon>
        <taxon>Myrtaceae</taxon>
        <taxon>Myrtoideae</taxon>
        <taxon>Eucalypteae</taxon>
        <taxon>Eucalyptus</taxon>
    </lineage>
</organism>
<reference evidence="2" key="1">
    <citation type="submission" date="2013-07" db="EMBL/GenBank/DDBJ databases">
        <title>The genome of Eucalyptus grandis.</title>
        <authorList>
            <person name="Schmutz J."/>
            <person name="Hayes R."/>
            <person name="Myburg A."/>
            <person name="Tuskan G."/>
            <person name="Grattapaglia D."/>
            <person name="Rokhsar D.S."/>
        </authorList>
    </citation>
    <scope>NUCLEOTIDE SEQUENCE</scope>
    <source>
        <tissue evidence="2">Leaf extractions</tissue>
    </source>
</reference>
<dbReference type="InParanoid" id="A0A059D3Z9"/>
<protein>
    <submittedName>
        <fullName evidence="2">Uncharacterized protein</fullName>
    </submittedName>
</protein>
<evidence type="ECO:0000313" key="2">
    <source>
        <dbReference type="EMBL" id="KCW85224.1"/>
    </source>
</evidence>
<gene>
    <name evidence="2" type="ORF">EUGRSUZ_B02062</name>
</gene>
<accession>A0A059D3Z9</accession>
<feature type="region of interest" description="Disordered" evidence="1">
    <location>
        <begin position="174"/>
        <end position="224"/>
    </location>
</feature>
<proteinExistence type="predicted"/>
<dbReference type="AlphaFoldDB" id="A0A059D3Z9"/>
<evidence type="ECO:0000256" key="1">
    <source>
        <dbReference type="SAM" id="MobiDB-lite"/>
    </source>
</evidence>
<dbReference type="Gramene" id="KCW85224">
    <property type="protein sequence ID" value="KCW85224"/>
    <property type="gene ID" value="EUGRSUZ_B02062"/>
</dbReference>
<feature type="compositionally biased region" description="Gly residues" evidence="1">
    <location>
        <begin position="211"/>
        <end position="221"/>
    </location>
</feature>
<name>A0A059D3Z9_EUCGR</name>
<dbReference type="EMBL" id="KK198754">
    <property type="protein sequence ID" value="KCW85224.1"/>
    <property type="molecule type" value="Genomic_DNA"/>
</dbReference>